<protein>
    <submittedName>
        <fullName evidence="1">RCG49358</fullName>
    </submittedName>
</protein>
<sequence>MRDELFPPEQIRKTVGWGGGGVGWGGTHPLGSCKGFLSSCFRADYNQKTTQSPDFFSFFFFFFSGTGDRTQGLVLARQALYHRAKSPTLKPRFLYVDLVYPLNQNQWHPPPLWGLV</sequence>
<accession>A6J2G1</accession>
<dbReference type="Proteomes" id="UP000234681">
    <property type="component" value="Chromosome 18"/>
</dbReference>
<proteinExistence type="predicted"/>
<reference evidence="2" key="1">
    <citation type="submission" date="2005-09" db="EMBL/GenBank/DDBJ databases">
        <authorList>
            <person name="Mural R.J."/>
            <person name="Li P.W."/>
            <person name="Adams M.D."/>
            <person name="Amanatides P.G."/>
            <person name="Baden-Tillson H."/>
            <person name="Barnstead M."/>
            <person name="Chin S.H."/>
            <person name="Dew I."/>
            <person name="Evans C.A."/>
            <person name="Ferriera S."/>
            <person name="Flanigan M."/>
            <person name="Fosler C."/>
            <person name="Glodek A."/>
            <person name="Gu Z."/>
            <person name="Holt R.A."/>
            <person name="Jennings D."/>
            <person name="Kraft C.L."/>
            <person name="Lu F."/>
            <person name="Nguyen T."/>
            <person name="Nusskern D.R."/>
            <person name="Pfannkoch C.M."/>
            <person name="Sitter C."/>
            <person name="Sutton G.G."/>
            <person name="Venter J.C."/>
            <person name="Wang Z."/>
            <person name="Woodage T."/>
            <person name="Zheng X.H."/>
            <person name="Zhong F."/>
        </authorList>
    </citation>
    <scope>NUCLEOTIDE SEQUENCE [LARGE SCALE GENOMIC DNA]</scope>
    <source>
        <strain>BN</strain>
        <strain evidence="2">Sprague-Dawley</strain>
    </source>
</reference>
<evidence type="ECO:0000313" key="1">
    <source>
        <dbReference type="EMBL" id="EDL76093.1"/>
    </source>
</evidence>
<evidence type="ECO:0000313" key="2">
    <source>
        <dbReference type="Proteomes" id="UP000234681"/>
    </source>
</evidence>
<dbReference type="AlphaFoldDB" id="A6J2G1"/>
<gene>
    <name evidence="1" type="ORF">rCG_49358</name>
</gene>
<name>A6J2G1_RAT</name>
<dbReference type="EMBL" id="CH473974">
    <property type="protein sequence ID" value="EDL76093.1"/>
    <property type="molecule type" value="Genomic_DNA"/>
</dbReference>
<organism evidence="1 2">
    <name type="scientific">Rattus norvegicus</name>
    <name type="common">Rat</name>
    <dbReference type="NCBI Taxonomy" id="10116"/>
    <lineage>
        <taxon>Eukaryota</taxon>
        <taxon>Metazoa</taxon>
        <taxon>Chordata</taxon>
        <taxon>Craniata</taxon>
        <taxon>Vertebrata</taxon>
        <taxon>Euteleostomi</taxon>
        <taxon>Mammalia</taxon>
        <taxon>Eutheria</taxon>
        <taxon>Euarchontoglires</taxon>
        <taxon>Glires</taxon>
        <taxon>Rodentia</taxon>
        <taxon>Myomorpha</taxon>
        <taxon>Muroidea</taxon>
        <taxon>Muridae</taxon>
        <taxon>Murinae</taxon>
        <taxon>Rattus</taxon>
    </lineage>
</organism>